<dbReference type="Gene3D" id="1.10.260.40">
    <property type="entry name" value="lambda repressor-like DNA-binding domains"/>
    <property type="match status" value="1"/>
</dbReference>
<evidence type="ECO:0000313" key="3">
    <source>
        <dbReference type="EMBL" id="GGP90527.1"/>
    </source>
</evidence>
<dbReference type="Pfam" id="PF19054">
    <property type="entry name" value="DUF5753"/>
    <property type="match status" value="1"/>
</dbReference>
<comment type="caution">
    <text evidence="3">The sequence shown here is derived from an EMBL/GenBank/DDBJ whole genome shotgun (WGS) entry which is preliminary data.</text>
</comment>
<protein>
    <submittedName>
        <fullName evidence="3">Transcriptional regulator</fullName>
    </submittedName>
</protein>
<name>A0A918AZ47_9ACTN</name>
<dbReference type="PROSITE" id="PS50943">
    <property type="entry name" value="HTH_CROC1"/>
    <property type="match status" value="1"/>
</dbReference>
<dbReference type="CDD" id="cd00093">
    <property type="entry name" value="HTH_XRE"/>
    <property type="match status" value="1"/>
</dbReference>
<feature type="region of interest" description="Disordered" evidence="1">
    <location>
        <begin position="293"/>
        <end position="312"/>
    </location>
</feature>
<dbReference type="GO" id="GO:0003677">
    <property type="term" value="F:DNA binding"/>
    <property type="evidence" value="ECO:0007669"/>
    <property type="project" value="InterPro"/>
</dbReference>
<sequence>MSGNQGTAMPTAKELDPSESLSALFGAKLRKLRNAAELTQRQLGAMIPIAHSMIARFELGTETPTQQVAEALDRLLHADGDLVDLWLHVVRTPIPDWARKYVLLEKQAYRIRKYSADTVPGLLQTRAYARALLSVAIPSVRKELEGKLETRLKRQQLLNGESAPALWAVLDEAVLRRPVGGLAVMRQQLGHLLDLSSELENVTLQVLPFSRGAHAVTGGSTTVLSFLDRPAVAYLESAYSGELVENAATVAEYALAFDHLQAQALSPQASARLIRSAMEDYRDPRIPTRARRRRLAQVQLQQPGGRGLRRGR</sequence>
<dbReference type="EMBL" id="BMSV01000001">
    <property type="protein sequence ID" value="GGP90527.1"/>
    <property type="molecule type" value="Genomic_DNA"/>
</dbReference>
<feature type="domain" description="HTH cro/C1-type" evidence="2">
    <location>
        <begin position="29"/>
        <end position="83"/>
    </location>
</feature>
<dbReference type="AlphaFoldDB" id="A0A918AZ47"/>
<organism evidence="3 4">
    <name type="scientific">Streptomyces roseolilacinus</name>
    <dbReference type="NCBI Taxonomy" id="66904"/>
    <lineage>
        <taxon>Bacteria</taxon>
        <taxon>Bacillati</taxon>
        <taxon>Actinomycetota</taxon>
        <taxon>Actinomycetes</taxon>
        <taxon>Kitasatosporales</taxon>
        <taxon>Streptomycetaceae</taxon>
        <taxon>Streptomyces</taxon>
    </lineage>
</organism>
<dbReference type="InterPro" id="IPR010982">
    <property type="entry name" value="Lambda_DNA-bd_dom_sf"/>
</dbReference>
<evidence type="ECO:0000259" key="2">
    <source>
        <dbReference type="PROSITE" id="PS50943"/>
    </source>
</evidence>
<evidence type="ECO:0000313" key="4">
    <source>
        <dbReference type="Proteomes" id="UP000654123"/>
    </source>
</evidence>
<proteinExistence type="predicted"/>
<keyword evidence="4" id="KW-1185">Reference proteome</keyword>
<dbReference type="Pfam" id="PF13560">
    <property type="entry name" value="HTH_31"/>
    <property type="match status" value="1"/>
</dbReference>
<gene>
    <name evidence="3" type="ORF">GCM10010249_05680</name>
</gene>
<dbReference type="Proteomes" id="UP000654123">
    <property type="component" value="Unassembled WGS sequence"/>
</dbReference>
<dbReference type="SMART" id="SM00530">
    <property type="entry name" value="HTH_XRE"/>
    <property type="match status" value="1"/>
</dbReference>
<evidence type="ECO:0000256" key="1">
    <source>
        <dbReference type="SAM" id="MobiDB-lite"/>
    </source>
</evidence>
<dbReference type="InterPro" id="IPR001387">
    <property type="entry name" value="Cro/C1-type_HTH"/>
</dbReference>
<accession>A0A918AZ47</accession>
<dbReference type="SUPFAM" id="SSF47413">
    <property type="entry name" value="lambda repressor-like DNA-binding domains"/>
    <property type="match status" value="1"/>
</dbReference>
<reference evidence="3" key="2">
    <citation type="submission" date="2020-09" db="EMBL/GenBank/DDBJ databases">
        <authorList>
            <person name="Sun Q."/>
            <person name="Ohkuma M."/>
        </authorList>
    </citation>
    <scope>NUCLEOTIDE SEQUENCE</scope>
    <source>
        <strain evidence="3">JCM 4335</strain>
    </source>
</reference>
<dbReference type="InterPro" id="IPR043917">
    <property type="entry name" value="DUF5753"/>
</dbReference>
<reference evidence="3" key="1">
    <citation type="journal article" date="2014" name="Int. J. Syst. Evol. Microbiol.">
        <title>Complete genome sequence of Corynebacterium casei LMG S-19264T (=DSM 44701T), isolated from a smear-ripened cheese.</title>
        <authorList>
            <consortium name="US DOE Joint Genome Institute (JGI-PGF)"/>
            <person name="Walter F."/>
            <person name="Albersmeier A."/>
            <person name="Kalinowski J."/>
            <person name="Ruckert C."/>
        </authorList>
    </citation>
    <scope>NUCLEOTIDE SEQUENCE</scope>
    <source>
        <strain evidence="3">JCM 4335</strain>
    </source>
</reference>